<gene>
    <name evidence="1" type="ORF">GIB67_002621</name>
</gene>
<reference evidence="1 2" key="1">
    <citation type="journal article" date="2020" name="IScience">
        <title>Genome Sequencing of the Endangered Kingdonia uniflora (Circaeasteraceae, Ranunculales) Reveals Potential Mechanisms of Evolutionary Specialization.</title>
        <authorList>
            <person name="Sun Y."/>
            <person name="Deng T."/>
            <person name="Zhang A."/>
            <person name="Moore M.J."/>
            <person name="Landis J.B."/>
            <person name="Lin N."/>
            <person name="Zhang H."/>
            <person name="Zhang X."/>
            <person name="Huang J."/>
            <person name="Zhang X."/>
            <person name="Sun H."/>
            <person name="Wang H."/>
        </authorList>
    </citation>
    <scope>NUCLEOTIDE SEQUENCE [LARGE SCALE GENOMIC DNA]</scope>
    <source>
        <strain evidence="1">TB1705</strain>
        <tissue evidence="1">Leaf</tissue>
    </source>
</reference>
<dbReference type="EMBL" id="JACGCM010001059">
    <property type="protein sequence ID" value="KAF6162032.1"/>
    <property type="molecule type" value="Genomic_DNA"/>
</dbReference>
<comment type="caution">
    <text evidence="1">The sequence shown here is derived from an EMBL/GenBank/DDBJ whole genome shotgun (WGS) entry which is preliminary data.</text>
</comment>
<keyword evidence="2" id="KW-1185">Reference proteome</keyword>
<sequence length="145" mass="16281">MLIKKMNFEDDIVNGAIGEVISFVNGFREVRFDSRTVKVIGHEKCYVMEKDENLGNVVLSRVRSLDGLYLDGFNSLKIKAHPKVMEFYNSQFLNQKTKASPLAKRRFVPNAPNTINVNDYMPGAGNNVCILENNSIIKLESLGPA</sequence>
<dbReference type="AlphaFoldDB" id="A0A7J7N4S1"/>
<dbReference type="Proteomes" id="UP000541444">
    <property type="component" value="Unassembled WGS sequence"/>
</dbReference>
<evidence type="ECO:0000313" key="2">
    <source>
        <dbReference type="Proteomes" id="UP000541444"/>
    </source>
</evidence>
<proteinExistence type="predicted"/>
<evidence type="ECO:0000313" key="1">
    <source>
        <dbReference type="EMBL" id="KAF6162032.1"/>
    </source>
</evidence>
<name>A0A7J7N4S1_9MAGN</name>
<dbReference type="OrthoDB" id="10582493at2759"/>
<organism evidence="1 2">
    <name type="scientific">Kingdonia uniflora</name>
    <dbReference type="NCBI Taxonomy" id="39325"/>
    <lineage>
        <taxon>Eukaryota</taxon>
        <taxon>Viridiplantae</taxon>
        <taxon>Streptophyta</taxon>
        <taxon>Embryophyta</taxon>
        <taxon>Tracheophyta</taxon>
        <taxon>Spermatophyta</taxon>
        <taxon>Magnoliopsida</taxon>
        <taxon>Ranunculales</taxon>
        <taxon>Circaeasteraceae</taxon>
        <taxon>Kingdonia</taxon>
    </lineage>
</organism>
<accession>A0A7J7N4S1</accession>
<protein>
    <submittedName>
        <fullName evidence="1">Uncharacterized protein</fullName>
    </submittedName>
</protein>